<organism evidence="2 3">
    <name type="scientific">Pycnoporus cinnabarinus</name>
    <name type="common">Cinnabar-red polypore</name>
    <name type="synonym">Trametes cinnabarina</name>
    <dbReference type="NCBI Taxonomy" id="5643"/>
    <lineage>
        <taxon>Eukaryota</taxon>
        <taxon>Fungi</taxon>
        <taxon>Dikarya</taxon>
        <taxon>Basidiomycota</taxon>
        <taxon>Agaricomycotina</taxon>
        <taxon>Agaricomycetes</taxon>
        <taxon>Polyporales</taxon>
        <taxon>Polyporaceae</taxon>
        <taxon>Trametes</taxon>
    </lineage>
</organism>
<sequence>MVNQSRGPYNMPPADRDVDNMTYNPQADARPDNAAFDESTNPDIHPVGARGADTQPTYRDYRKEDKETAHSDETGQIPRSEVDDLLSSVSQDERDVSGRTRGKKVDAYKQERDVDQFLDEAGISSAEQDVEIGRATGR</sequence>
<dbReference type="Proteomes" id="UP000029665">
    <property type="component" value="Unassembled WGS sequence"/>
</dbReference>
<comment type="caution">
    <text evidence="2">The sequence shown here is derived from an EMBL/GenBank/DDBJ whole genome shotgun (WGS) entry which is preliminary data.</text>
</comment>
<proteinExistence type="predicted"/>
<evidence type="ECO:0000313" key="3">
    <source>
        <dbReference type="Proteomes" id="UP000029665"/>
    </source>
</evidence>
<dbReference type="OMA" id="MTYNPQA"/>
<evidence type="ECO:0000256" key="1">
    <source>
        <dbReference type="SAM" id="MobiDB-lite"/>
    </source>
</evidence>
<protein>
    <submittedName>
        <fullName evidence="2">Uncharacterized protein</fullName>
    </submittedName>
</protein>
<evidence type="ECO:0000313" key="2">
    <source>
        <dbReference type="EMBL" id="CDO75793.1"/>
    </source>
</evidence>
<gene>
    <name evidence="2" type="ORF">BN946_scf184934.g8</name>
</gene>
<dbReference type="EMBL" id="CCBP010000295">
    <property type="protein sequence ID" value="CDO75793.1"/>
    <property type="molecule type" value="Genomic_DNA"/>
</dbReference>
<name>A0A060STP8_PYCCI</name>
<dbReference type="HOGENOM" id="CLU_130541_0_0_1"/>
<feature type="compositionally biased region" description="Basic and acidic residues" evidence="1">
    <location>
        <begin position="91"/>
        <end position="113"/>
    </location>
</feature>
<dbReference type="AlphaFoldDB" id="A0A060STP8"/>
<dbReference type="OrthoDB" id="3146826at2759"/>
<feature type="compositionally biased region" description="Basic and acidic residues" evidence="1">
    <location>
        <begin position="59"/>
        <end position="73"/>
    </location>
</feature>
<keyword evidence="3" id="KW-1185">Reference proteome</keyword>
<reference evidence="2" key="1">
    <citation type="submission" date="2014-01" db="EMBL/GenBank/DDBJ databases">
        <title>The genome of the white-rot fungus Pycnoporus cinnabarinus: a basidiomycete model with a versatile arsenal for lignocellulosic biomass breakdown.</title>
        <authorList>
            <person name="Levasseur A."/>
            <person name="Lomascolo A."/>
            <person name="Ruiz-Duenas F.J."/>
            <person name="Uzan E."/>
            <person name="Piumi F."/>
            <person name="Kues U."/>
            <person name="Ram A.F.J."/>
            <person name="Murat C."/>
            <person name="Haon M."/>
            <person name="Benoit I."/>
            <person name="Arfi Y."/>
            <person name="Chevret D."/>
            <person name="Drula E."/>
            <person name="Kwon M.J."/>
            <person name="Gouret P."/>
            <person name="Lesage-Meessen L."/>
            <person name="Lombard V."/>
            <person name="Mariette J."/>
            <person name="Noirot C."/>
            <person name="Park J."/>
            <person name="Patyshakuliyeva A."/>
            <person name="Wieneger R.A.B."/>
            <person name="Wosten H.A.B."/>
            <person name="Martin F."/>
            <person name="Coutinho P.M."/>
            <person name="de Vries R."/>
            <person name="Martinez A.T."/>
            <person name="Klopp C."/>
            <person name="Pontarotti P."/>
            <person name="Henrissat B."/>
            <person name="Record E."/>
        </authorList>
    </citation>
    <scope>NUCLEOTIDE SEQUENCE [LARGE SCALE GENOMIC DNA]</scope>
    <source>
        <strain evidence="2">BRFM137</strain>
    </source>
</reference>
<feature type="region of interest" description="Disordered" evidence="1">
    <location>
        <begin position="119"/>
        <end position="138"/>
    </location>
</feature>
<feature type="region of interest" description="Disordered" evidence="1">
    <location>
        <begin position="1"/>
        <end position="113"/>
    </location>
</feature>
<accession>A0A060STP8</accession>